<dbReference type="EMBL" id="JRNN01000025">
    <property type="protein sequence ID" value="KGF36730.1"/>
    <property type="molecule type" value="Genomic_DNA"/>
</dbReference>
<accession>A0A095ZPP6</accession>
<dbReference type="PANTHER" id="PTHR41775:SF1">
    <property type="entry name" value="PEPTIDASE M6-LIKE DOMAIN-CONTAINING PROTEIN"/>
    <property type="match status" value="1"/>
</dbReference>
<dbReference type="GO" id="GO:0006508">
    <property type="term" value="P:proteolysis"/>
    <property type="evidence" value="ECO:0007669"/>
    <property type="project" value="InterPro"/>
</dbReference>
<sequence>MKRLFSVLLFIWMTQWLVAIPVKKSGWKVIRLASGVEVRAMFKGDEHLHYMEAEDGQKYVFDEQLQAYRPADFTTLARKAAAKRRRLAAHRYQKTRGSLGEKHAGYEGKKKGLMILVDFDDAKFNNTHTKELYQQITNKLGFVHKLGFRGSVRDYFLDQSRGKFDLSFDVVGPIRMKKGYAYYGANDREGYDVRPQEMIQEACMGANAEVDFRDYDWDNDGKVDALYVLYAGQGENSADGQDSKRVWPHQAELSESHFDFNLDQVTIDSYACGPELSSRTKIDGIGTICHELSHVLGLPDMYDTLNGEAYGMFSWDLMDQGCYNVGGFVPAGYTSYERTYLGWLDPIELTSDLTVTNMKPLSEQGEAYAIYNENNRNEYYLLENRRKTGWDAGLGGEGLLILHVDFDAKTWADNTVNSQKNHQRCTIFHADNSDAYLDKLGIYSASEIAGDAYPYKANDSLTANSKPAASLYNANRWGTYFMNKDVNKITRNEDGTISFHFKVVSASTKPNQTPSDGILFHETFDQCKGTGGNDGRFDWQVARSKNGFMTDMDGWYVLSGAAYGGDRCAKFGTSSKNGTVLSPEFDAHGKDTLIFVAAPFGKDVNTLDVYINDSLLGVFTLDRGKWTTVKVPFIGTGASTIQFIPYNRFFLDDVKVIGPTNKQETGIKLLEAKPNTRQPFKIYNLNGQFVGTKLDALPKGIYISNGKKILKY</sequence>
<organism evidence="2 3">
    <name type="scientific">Hoylesella buccalis DNF00853</name>
    <dbReference type="NCBI Taxonomy" id="1401074"/>
    <lineage>
        <taxon>Bacteria</taxon>
        <taxon>Pseudomonadati</taxon>
        <taxon>Bacteroidota</taxon>
        <taxon>Bacteroidia</taxon>
        <taxon>Bacteroidales</taxon>
        <taxon>Prevotellaceae</taxon>
        <taxon>Hoylesella</taxon>
    </lineage>
</organism>
<dbReference type="GO" id="GO:0008233">
    <property type="term" value="F:peptidase activity"/>
    <property type="evidence" value="ECO:0007669"/>
    <property type="project" value="InterPro"/>
</dbReference>
<name>A0A095ZPP6_9BACT</name>
<dbReference type="Pfam" id="PF05547">
    <property type="entry name" value="Peptidase_M6"/>
    <property type="match status" value="1"/>
</dbReference>
<reference evidence="2 3" key="1">
    <citation type="submission" date="2014-07" db="EMBL/GenBank/DDBJ databases">
        <authorList>
            <person name="McCorrison J."/>
            <person name="Sanka R."/>
            <person name="Torralba M."/>
            <person name="Gillis M."/>
            <person name="Haft D.H."/>
            <person name="Methe B."/>
            <person name="Sutton G."/>
            <person name="Nelson K.E."/>
        </authorList>
    </citation>
    <scope>NUCLEOTIDE SEQUENCE [LARGE SCALE GENOMIC DNA]</scope>
    <source>
        <strain evidence="2 3">DNF00853</strain>
    </source>
</reference>
<dbReference type="Proteomes" id="UP000029556">
    <property type="component" value="Unassembled WGS sequence"/>
</dbReference>
<dbReference type="RefSeq" id="WP_036871683.1">
    <property type="nucleotide sequence ID" value="NZ_JRNN01000025.1"/>
</dbReference>
<dbReference type="SUPFAM" id="SSF55486">
    <property type="entry name" value="Metalloproteases ('zincins'), catalytic domain"/>
    <property type="match status" value="1"/>
</dbReference>
<evidence type="ECO:0000313" key="2">
    <source>
        <dbReference type="EMBL" id="KGF36730.1"/>
    </source>
</evidence>
<dbReference type="NCBIfam" id="TIGR03296">
    <property type="entry name" value="M6dom_TIGR03296"/>
    <property type="match status" value="1"/>
</dbReference>
<comment type="caution">
    <text evidence="2">The sequence shown here is derived from an EMBL/GenBank/DDBJ whole genome shotgun (WGS) entry which is preliminary data.</text>
</comment>
<proteinExistence type="predicted"/>
<gene>
    <name evidence="2" type="ORF">HMPREF2137_01675</name>
</gene>
<evidence type="ECO:0000259" key="1">
    <source>
        <dbReference type="Pfam" id="PF05547"/>
    </source>
</evidence>
<evidence type="ECO:0000313" key="3">
    <source>
        <dbReference type="Proteomes" id="UP000029556"/>
    </source>
</evidence>
<dbReference type="AlphaFoldDB" id="A0A095ZPP6"/>
<dbReference type="PANTHER" id="PTHR41775">
    <property type="entry name" value="SECRETED PROTEIN-RELATED"/>
    <property type="match status" value="1"/>
</dbReference>
<dbReference type="InterPro" id="IPR008757">
    <property type="entry name" value="Peptidase_M6-like_domain"/>
</dbReference>
<protein>
    <submittedName>
        <fullName evidence="2">Peptidase M6</fullName>
    </submittedName>
</protein>
<feature type="domain" description="Peptidase M6-like" evidence="1">
    <location>
        <begin position="105"/>
        <end position="341"/>
    </location>
</feature>